<dbReference type="InterPro" id="IPR058031">
    <property type="entry name" value="AAA_lid_NorR"/>
</dbReference>
<evidence type="ECO:0000259" key="7">
    <source>
        <dbReference type="PROSITE" id="PS50045"/>
    </source>
</evidence>
<dbReference type="Gene3D" id="1.10.8.60">
    <property type="match status" value="1"/>
</dbReference>
<dbReference type="Pfam" id="PF25601">
    <property type="entry name" value="AAA_lid_14"/>
    <property type="match status" value="1"/>
</dbReference>
<protein>
    <recommendedName>
        <fullName evidence="7">Sigma-54 factor interaction domain-containing protein</fullName>
    </recommendedName>
</protein>
<dbReference type="InterPro" id="IPR051353">
    <property type="entry name" value="Tobamovirus_resist_UPF0261"/>
</dbReference>
<feature type="compositionally biased region" description="Basic and acidic residues" evidence="6">
    <location>
        <begin position="527"/>
        <end position="540"/>
    </location>
</feature>
<feature type="region of interest" description="Disordered" evidence="6">
    <location>
        <begin position="519"/>
        <end position="540"/>
    </location>
</feature>
<name>A0A845MGM7_9PROT</name>
<gene>
    <name evidence="8" type="ORF">GQF03_10780</name>
</gene>
<dbReference type="GO" id="GO:0043565">
    <property type="term" value="F:sequence-specific DNA binding"/>
    <property type="evidence" value="ECO:0007669"/>
    <property type="project" value="InterPro"/>
</dbReference>
<accession>A0A845MGM7</accession>
<evidence type="ECO:0000256" key="3">
    <source>
        <dbReference type="ARBA" id="ARBA00023012"/>
    </source>
</evidence>
<keyword evidence="3" id="KW-0902">Two-component regulatory system</keyword>
<dbReference type="EMBL" id="WTVA01000004">
    <property type="protein sequence ID" value="MZR22815.1"/>
    <property type="molecule type" value="Genomic_DNA"/>
</dbReference>
<dbReference type="PANTHER" id="PTHR31862:SF1">
    <property type="entry name" value="UPF0261 DOMAIN PROTEIN (AFU_ORTHOLOGUE AFUA_1G10120)"/>
    <property type="match status" value="1"/>
</dbReference>
<proteinExistence type="predicted"/>
<dbReference type="SUPFAM" id="SSF46689">
    <property type="entry name" value="Homeodomain-like"/>
    <property type="match status" value="1"/>
</dbReference>
<dbReference type="PANTHER" id="PTHR31862">
    <property type="entry name" value="UPF0261 DOMAIN PROTEIN (AFU_ORTHOLOGUE AFUA_1G10120)"/>
    <property type="match status" value="1"/>
</dbReference>
<dbReference type="Gene3D" id="3.20.20.70">
    <property type="entry name" value="Aldolase class I"/>
    <property type="match status" value="1"/>
</dbReference>
<organism evidence="8 9">
    <name type="scientific">Sneathiella chungangensis</name>
    <dbReference type="NCBI Taxonomy" id="1418234"/>
    <lineage>
        <taxon>Bacteria</taxon>
        <taxon>Pseudomonadati</taxon>
        <taxon>Pseudomonadota</taxon>
        <taxon>Alphaproteobacteria</taxon>
        <taxon>Sneathiellales</taxon>
        <taxon>Sneathiellaceae</taxon>
        <taxon>Sneathiella</taxon>
    </lineage>
</organism>
<dbReference type="OrthoDB" id="9805644at2"/>
<sequence length="581" mass="63265">MTTDGLSRGFLIGAAIGSGSNAVAAEQGGADFLLAINAGRLRNMGVPSISSMLPVRNVDALTLGFARDELLPLCKIPVLLGVNVWGVDFDPVRQAAEIARSGFAGAVNFPSCMHYSRPMQQILSRAGRGIEQEVAQLKAVQDAGMMSMFYCASRTQARLAADAGIALICLNIGWNAGGILGHRTRSSIEEVATEAREIGRLVKRINPKTRFLLEGGPIATPEDLSRVLRLAPLDGYVGGSTIDRLPLESSVASLIDGFRQASVRPNRLDAENRTLFAWSEQYGFVGTSDALLLCLRRLRALGAARDPVLIVSEPGQNTAPAMRALANPAGLKKGSANLVRIDVAEQDLPARARNVLFGHRDTTSSRPPLLADPSVDMIVIHAPERLTNALQRRLARAMRDGIFRVAGSRRSLEIKPRIIFQSDLIVDEDRLHEDLTHAGLEPELVSLLAGWTLRLPPLRERVGDLPLLIAKFLDDQKGPEFSPLAMLNLRAHKWPGNEAELHMVLGALVGRAPTSTVSPEELAPLLRSEKPDSRKREGRSEKDLIVDTLWRNGFNRSKTAEALGISRKTLYNKIRKYELSG</sequence>
<evidence type="ECO:0000256" key="1">
    <source>
        <dbReference type="ARBA" id="ARBA00022741"/>
    </source>
</evidence>
<dbReference type="SUPFAM" id="SSF52540">
    <property type="entry name" value="P-loop containing nucleoside triphosphate hydrolases"/>
    <property type="match status" value="1"/>
</dbReference>
<feature type="domain" description="Sigma-54 factor interaction" evidence="7">
    <location>
        <begin position="284"/>
        <end position="510"/>
    </location>
</feature>
<dbReference type="PRINTS" id="PR01590">
    <property type="entry name" value="HTHFIS"/>
</dbReference>
<dbReference type="Gene3D" id="3.40.50.300">
    <property type="entry name" value="P-loop containing nucleotide triphosphate hydrolases"/>
    <property type="match status" value="1"/>
</dbReference>
<keyword evidence="9" id="KW-1185">Reference proteome</keyword>
<comment type="caution">
    <text evidence="8">The sequence shown here is derived from an EMBL/GenBank/DDBJ whole genome shotgun (WGS) entry which is preliminary data.</text>
</comment>
<evidence type="ECO:0000256" key="4">
    <source>
        <dbReference type="ARBA" id="ARBA00023015"/>
    </source>
</evidence>
<dbReference type="GO" id="GO:0000160">
    <property type="term" value="P:phosphorelay signal transduction system"/>
    <property type="evidence" value="ECO:0007669"/>
    <property type="project" value="UniProtKB-KW"/>
</dbReference>
<dbReference type="RefSeq" id="WP_161339274.1">
    <property type="nucleotide sequence ID" value="NZ_JBHSDG010000004.1"/>
</dbReference>
<dbReference type="InterPro" id="IPR015813">
    <property type="entry name" value="Pyrv/PenolPyrv_kinase-like_dom"/>
</dbReference>
<evidence type="ECO:0000256" key="6">
    <source>
        <dbReference type="SAM" id="MobiDB-lite"/>
    </source>
</evidence>
<dbReference type="Pfam" id="PF02954">
    <property type="entry name" value="HTH_8"/>
    <property type="match status" value="1"/>
</dbReference>
<dbReference type="AlphaFoldDB" id="A0A845MGM7"/>
<dbReference type="PROSITE" id="PS50045">
    <property type="entry name" value="SIGMA54_INTERACT_4"/>
    <property type="match status" value="1"/>
</dbReference>
<dbReference type="Proteomes" id="UP000445696">
    <property type="component" value="Unassembled WGS sequence"/>
</dbReference>
<evidence type="ECO:0000313" key="8">
    <source>
        <dbReference type="EMBL" id="MZR22815.1"/>
    </source>
</evidence>
<evidence type="ECO:0000313" key="9">
    <source>
        <dbReference type="Proteomes" id="UP000445696"/>
    </source>
</evidence>
<dbReference type="Pfam" id="PF09370">
    <property type="entry name" value="PEP_hydrolase"/>
    <property type="match status" value="1"/>
</dbReference>
<dbReference type="InterPro" id="IPR002078">
    <property type="entry name" value="Sigma_54_int"/>
</dbReference>
<keyword evidence="2" id="KW-0067">ATP-binding</keyword>
<evidence type="ECO:0000256" key="5">
    <source>
        <dbReference type="ARBA" id="ARBA00023163"/>
    </source>
</evidence>
<keyword evidence="1" id="KW-0547">Nucleotide-binding</keyword>
<reference evidence="8 9" key="1">
    <citation type="journal article" date="2014" name="Int. J. Syst. Evol. Microbiol.">
        <title>Sneathiella chungangensis sp. nov., isolated from a marine sand, and emended description of the genus Sneathiella.</title>
        <authorList>
            <person name="Siamphan C."/>
            <person name="Kim H."/>
            <person name="Lee J.S."/>
            <person name="Kim W."/>
        </authorList>
    </citation>
    <scope>NUCLEOTIDE SEQUENCE [LARGE SCALE GENOMIC DNA]</scope>
    <source>
        <strain evidence="8 9">KCTC 32476</strain>
    </source>
</reference>
<dbReference type="SUPFAM" id="SSF51621">
    <property type="entry name" value="Phosphoenolpyruvate/pyruvate domain"/>
    <property type="match status" value="1"/>
</dbReference>
<dbReference type="InterPro" id="IPR027417">
    <property type="entry name" value="P-loop_NTPase"/>
</dbReference>
<dbReference type="GO" id="GO:0005524">
    <property type="term" value="F:ATP binding"/>
    <property type="evidence" value="ECO:0007669"/>
    <property type="project" value="InterPro"/>
</dbReference>
<keyword evidence="4" id="KW-0805">Transcription regulation</keyword>
<dbReference type="Gene3D" id="1.10.10.60">
    <property type="entry name" value="Homeodomain-like"/>
    <property type="match status" value="1"/>
</dbReference>
<dbReference type="InterPro" id="IPR009057">
    <property type="entry name" value="Homeodomain-like_sf"/>
</dbReference>
<dbReference type="GO" id="GO:0006355">
    <property type="term" value="P:regulation of DNA-templated transcription"/>
    <property type="evidence" value="ECO:0007669"/>
    <property type="project" value="InterPro"/>
</dbReference>
<evidence type="ECO:0000256" key="2">
    <source>
        <dbReference type="ARBA" id="ARBA00022840"/>
    </source>
</evidence>
<dbReference type="InterPro" id="IPR009215">
    <property type="entry name" value="TIM-br_IGPS-like"/>
</dbReference>
<dbReference type="InterPro" id="IPR013785">
    <property type="entry name" value="Aldolase_TIM"/>
</dbReference>
<dbReference type="InterPro" id="IPR002197">
    <property type="entry name" value="HTH_Fis"/>
</dbReference>
<keyword evidence="5" id="KW-0804">Transcription</keyword>
<dbReference type="GO" id="GO:0003824">
    <property type="term" value="F:catalytic activity"/>
    <property type="evidence" value="ECO:0007669"/>
    <property type="project" value="InterPro"/>
</dbReference>